<dbReference type="Gene3D" id="3.40.50.720">
    <property type="entry name" value="NAD(P)-binding Rossmann-like Domain"/>
    <property type="match status" value="1"/>
</dbReference>
<sequence length="252" mass="26525">MKQRTAVVTGAGDGLGKGIAALLLQNGYRVAGFDNRQEPLDACAAEFGTGSFLPCVVNVLDEDSVNGAVARVVAQFGGVDVLVNNVGGSMGIAKPVEEITLEEFEKVLTLNLRSTFLCCKAVIPVMKKNGHGRIINMSSMAGRSRSVFGGTPYAAAKAAIIGFTRQSSKDLGKHGITINAVAPGTIVASERIRKYWEVNRTAEERKMIVDMAPVGRMGDAEDVARCVLFLADEGASYITGSVLDVNGGAWVG</sequence>
<dbReference type="SUPFAM" id="SSF51735">
    <property type="entry name" value="NAD(P)-binding Rossmann-fold domains"/>
    <property type="match status" value="1"/>
</dbReference>
<protein>
    <submittedName>
        <fullName evidence="2">Oxidoreductase, short chain dehydrogenase/reductase family</fullName>
    </submittedName>
</protein>
<dbReference type="AlphaFoldDB" id="A0A212JIQ9"/>
<organism evidence="2">
    <name type="scientific">uncultured delta proteobacterium</name>
    <dbReference type="NCBI Taxonomy" id="34034"/>
    <lineage>
        <taxon>Bacteria</taxon>
        <taxon>Deltaproteobacteria</taxon>
        <taxon>environmental samples</taxon>
    </lineage>
</organism>
<evidence type="ECO:0000256" key="1">
    <source>
        <dbReference type="ARBA" id="ARBA00006484"/>
    </source>
</evidence>
<dbReference type="PRINTS" id="PR00081">
    <property type="entry name" value="GDHRDH"/>
</dbReference>
<dbReference type="FunFam" id="3.40.50.720:FF:000084">
    <property type="entry name" value="Short-chain dehydrogenase reductase"/>
    <property type="match status" value="1"/>
</dbReference>
<dbReference type="InterPro" id="IPR002347">
    <property type="entry name" value="SDR_fam"/>
</dbReference>
<accession>A0A212JIQ9</accession>
<dbReference type="CDD" id="cd05233">
    <property type="entry name" value="SDR_c"/>
    <property type="match status" value="1"/>
</dbReference>
<dbReference type="InterPro" id="IPR036291">
    <property type="entry name" value="NAD(P)-bd_dom_sf"/>
</dbReference>
<gene>
    <name evidence="2" type="ORF">KL86DPRO_11562</name>
</gene>
<name>A0A212JIQ9_9DELT</name>
<comment type="similarity">
    <text evidence="1">Belongs to the short-chain dehydrogenases/reductases (SDR) family.</text>
</comment>
<dbReference type="EMBL" id="FLUQ01000001">
    <property type="protein sequence ID" value="SBV99314.1"/>
    <property type="molecule type" value="Genomic_DNA"/>
</dbReference>
<dbReference type="PANTHER" id="PTHR42760:SF40">
    <property type="entry name" value="3-OXOACYL-[ACYL-CARRIER-PROTEIN] REDUCTASE, CHLOROPLASTIC"/>
    <property type="match status" value="1"/>
</dbReference>
<dbReference type="Pfam" id="PF13561">
    <property type="entry name" value="adh_short_C2"/>
    <property type="match status" value="1"/>
</dbReference>
<evidence type="ECO:0000313" key="2">
    <source>
        <dbReference type="EMBL" id="SBV99314.1"/>
    </source>
</evidence>
<proteinExistence type="inferred from homology"/>
<dbReference type="GO" id="GO:0016616">
    <property type="term" value="F:oxidoreductase activity, acting on the CH-OH group of donors, NAD or NADP as acceptor"/>
    <property type="evidence" value="ECO:0007669"/>
    <property type="project" value="TreeGrafter"/>
</dbReference>
<dbReference type="PANTHER" id="PTHR42760">
    <property type="entry name" value="SHORT-CHAIN DEHYDROGENASES/REDUCTASES FAMILY MEMBER"/>
    <property type="match status" value="1"/>
</dbReference>
<reference evidence="2" key="1">
    <citation type="submission" date="2016-04" db="EMBL/GenBank/DDBJ databases">
        <authorList>
            <person name="Evans L.H."/>
            <person name="Alamgir A."/>
            <person name="Owens N."/>
            <person name="Weber N.D."/>
            <person name="Virtaneva K."/>
            <person name="Barbian K."/>
            <person name="Babar A."/>
            <person name="Rosenke K."/>
        </authorList>
    </citation>
    <scope>NUCLEOTIDE SEQUENCE</scope>
    <source>
        <strain evidence="2">86</strain>
    </source>
</reference>
<dbReference type="PRINTS" id="PR00080">
    <property type="entry name" value="SDRFAMILY"/>
</dbReference>
<dbReference type="GO" id="GO:0030497">
    <property type="term" value="P:fatty acid elongation"/>
    <property type="evidence" value="ECO:0007669"/>
    <property type="project" value="TreeGrafter"/>
</dbReference>